<sequence length="181" mass="19001">MKTFGLTMAMALAGTALPAMAQTPPPPPPPEAKSQAAPYVMAAGKSDLYEINSSKIALEKAQRPEVKRYAQMLIDHHQTTTAATMAAAREAGMTPPPPALDAGATASLAELQNAAPGDFDRLYLAQQVPAHQAALDLHRSYGTGGDQPALRSSANKAVPVVRQHLTDAQRMMKATAKSGSM</sequence>
<evidence type="ECO:0000313" key="4">
    <source>
        <dbReference type="Proteomes" id="UP000308038"/>
    </source>
</evidence>
<dbReference type="InterPro" id="IPR025419">
    <property type="entry name" value="DUF4142"/>
</dbReference>
<dbReference type="Pfam" id="PF13628">
    <property type="entry name" value="DUF4142"/>
    <property type="match status" value="1"/>
</dbReference>
<gene>
    <name evidence="3" type="ORF">E5988_00030</name>
</gene>
<reference evidence="3 4" key="1">
    <citation type="submission" date="2019-04" db="EMBL/GenBank/DDBJ databases">
        <title>Microbes associate with the intestines of laboratory mice.</title>
        <authorList>
            <person name="Navarre W."/>
            <person name="Wong E."/>
            <person name="Huang K.C."/>
            <person name="Tropini C."/>
            <person name="Ng K."/>
            <person name="Yu B."/>
        </authorList>
    </citation>
    <scope>NUCLEOTIDE SEQUENCE [LARGE SCALE GENOMIC DNA]</scope>
    <source>
        <strain evidence="3 4">NM83_B4-11</strain>
    </source>
</reference>
<evidence type="ECO:0000256" key="1">
    <source>
        <dbReference type="SAM" id="SignalP"/>
    </source>
</evidence>
<accession>A0ABY2QLC6</accession>
<dbReference type="RefSeq" id="WP_136450341.1">
    <property type="nucleotide sequence ID" value="NZ_SSTI01000001.1"/>
</dbReference>
<dbReference type="PANTHER" id="PTHR38593">
    <property type="entry name" value="BLR2558 PROTEIN"/>
    <property type="match status" value="1"/>
</dbReference>
<protein>
    <submittedName>
        <fullName evidence="3">DUF4142 domain-containing protein</fullName>
    </submittedName>
</protein>
<keyword evidence="4" id="KW-1185">Reference proteome</keyword>
<dbReference type="Proteomes" id="UP000308038">
    <property type="component" value="Unassembled WGS sequence"/>
</dbReference>
<proteinExistence type="predicted"/>
<keyword evidence="1" id="KW-0732">Signal</keyword>
<comment type="caution">
    <text evidence="3">The sequence shown here is derived from an EMBL/GenBank/DDBJ whole genome shotgun (WGS) entry which is preliminary data.</text>
</comment>
<name>A0ABY2QLC6_9SPHN</name>
<feature type="domain" description="DUF4142" evidence="2">
    <location>
        <begin position="37"/>
        <end position="171"/>
    </location>
</feature>
<feature type="signal peptide" evidence="1">
    <location>
        <begin position="1"/>
        <end position="21"/>
    </location>
</feature>
<evidence type="ECO:0000313" key="3">
    <source>
        <dbReference type="EMBL" id="THG41911.1"/>
    </source>
</evidence>
<dbReference type="PANTHER" id="PTHR38593:SF1">
    <property type="entry name" value="BLR2558 PROTEIN"/>
    <property type="match status" value="1"/>
</dbReference>
<dbReference type="InterPro" id="IPR012347">
    <property type="entry name" value="Ferritin-like"/>
</dbReference>
<dbReference type="Gene3D" id="1.20.1260.10">
    <property type="match status" value="1"/>
</dbReference>
<organism evidence="3 4">
    <name type="scientific">Sphingomonas olei</name>
    <dbReference type="NCBI Taxonomy" id="1886787"/>
    <lineage>
        <taxon>Bacteria</taxon>
        <taxon>Pseudomonadati</taxon>
        <taxon>Pseudomonadota</taxon>
        <taxon>Alphaproteobacteria</taxon>
        <taxon>Sphingomonadales</taxon>
        <taxon>Sphingomonadaceae</taxon>
        <taxon>Sphingomonas</taxon>
    </lineage>
</organism>
<evidence type="ECO:0000259" key="2">
    <source>
        <dbReference type="Pfam" id="PF13628"/>
    </source>
</evidence>
<dbReference type="EMBL" id="SSTI01000001">
    <property type="protein sequence ID" value="THG41911.1"/>
    <property type="molecule type" value="Genomic_DNA"/>
</dbReference>
<feature type="chain" id="PRO_5045857061" evidence="1">
    <location>
        <begin position="22"/>
        <end position="181"/>
    </location>
</feature>